<protein>
    <submittedName>
        <fullName evidence="4">Diaminopropionate ammonia-lyase</fullName>
    </submittedName>
</protein>
<dbReference type="InterPro" id="IPR001926">
    <property type="entry name" value="TrpB-like_PALP"/>
</dbReference>
<organism evidence="4 5">
    <name type="scientific">Pseudoleptotrichia goodfellowii</name>
    <dbReference type="NCBI Taxonomy" id="157692"/>
    <lineage>
        <taxon>Bacteria</taxon>
        <taxon>Fusobacteriati</taxon>
        <taxon>Fusobacteriota</taxon>
        <taxon>Fusobacteriia</taxon>
        <taxon>Fusobacteriales</taxon>
        <taxon>Leptotrichiaceae</taxon>
        <taxon>Pseudoleptotrichia</taxon>
    </lineage>
</organism>
<dbReference type="Gene3D" id="3.40.50.1100">
    <property type="match status" value="3"/>
</dbReference>
<evidence type="ECO:0000313" key="5">
    <source>
        <dbReference type="Proteomes" id="UP000321606"/>
    </source>
</evidence>
<accession>A0A510JBU4</accession>
<dbReference type="PANTHER" id="PTHR42937:SF1">
    <property type="entry name" value="DIAMINOPROPIONATE AMMONIA-LYASE"/>
    <property type="match status" value="1"/>
</dbReference>
<dbReference type="EMBL" id="AP019822">
    <property type="protein sequence ID" value="BBM35655.1"/>
    <property type="molecule type" value="Genomic_DNA"/>
</dbReference>
<feature type="domain" description="Tryptophan synthase beta chain-like PALP" evidence="3">
    <location>
        <begin position="41"/>
        <end position="378"/>
    </location>
</feature>
<comment type="cofactor">
    <cofactor evidence="1">
        <name>pyridoxal 5'-phosphate</name>
        <dbReference type="ChEBI" id="CHEBI:597326"/>
    </cofactor>
</comment>
<dbReference type="NCBIfam" id="TIGR01747">
    <property type="entry name" value="diampropi_NH3ly"/>
    <property type="match status" value="1"/>
</dbReference>
<dbReference type="InterPro" id="IPR010081">
    <property type="entry name" value="DiNH2opropionate_NH3_lyase"/>
</dbReference>
<dbReference type="InterPro" id="IPR036052">
    <property type="entry name" value="TrpB-like_PALP_sf"/>
</dbReference>
<name>A0A510JBU4_9FUSO</name>
<evidence type="ECO:0000256" key="1">
    <source>
        <dbReference type="ARBA" id="ARBA00001933"/>
    </source>
</evidence>
<evidence type="ECO:0000256" key="2">
    <source>
        <dbReference type="ARBA" id="ARBA00022898"/>
    </source>
</evidence>
<dbReference type="Proteomes" id="UP000321606">
    <property type="component" value="Chromosome"/>
</dbReference>
<reference evidence="4 5" key="1">
    <citation type="submission" date="2019-07" db="EMBL/GenBank/DDBJ databases">
        <title>Complete Genome Sequence of Leptotrichia goodfellowii Strain JCM 16774.</title>
        <authorList>
            <person name="Watanabe S."/>
            <person name="Cui L."/>
        </authorList>
    </citation>
    <scope>NUCLEOTIDE SEQUENCE [LARGE SCALE GENOMIC DNA]</scope>
    <source>
        <strain evidence="4 5">JCM16774</strain>
    </source>
</reference>
<dbReference type="STRING" id="714315.GCA_000516535_00583"/>
<dbReference type="RefSeq" id="WP_026737172.1">
    <property type="nucleotide sequence ID" value="NZ_AP019822.1"/>
</dbReference>
<sequence>MEKIKWILNTMSKSDGDRSIEILTEDKVIKAKKFHESFPQYCETPLVGLDNLSKNLGVSGIYIKDESYRFGLNAFKVLGGSYAMAKYLAKKLEKDISELSYEKLISEKVKKELGEITFYTATDGNHGRGVAWTANKLKQKSVVYMPKGSSKTRLKNILSEGAEASITELNYDDAVRLAAKNAEKNNGVIIQDTAWEGYTDIPTWIMQGYGTMAIEAKKQLEKYGVDRPTHIFIQAGVGSLAGTIQGFFASTYKDNIPITIVVEPNSADCYYRSAVQGDGKPVNVGGDMQTLMAGLACGEPNIIGFEILKNYATAFLSCPDYIAAKGMRISAAPLRGDQQIISGESGAVSLGSLFSILKDDYYKELRKKLKLDENSKILLFNTEGNTDPDKYTDIVWDGEYPSK</sequence>
<dbReference type="NCBIfam" id="NF006058">
    <property type="entry name" value="PRK08206.1"/>
    <property type="match status" value="1"/>
</dbReference>
<dbReference type="AlphaFoldDB" id="A0A510JBU4"/>
<proteinExistence type="predicted"/>
<gene>
    <name evidence="4" type="primary">dpaL2</name>
    <name evidence="4" type="ORF">JCM16774_0583</name>
</gene>
<dbReference type="PANTHER" id="PTHR42937">
    <property type="match status" value="1"/>
</dbReference>
<dbReference type="KEGG" id="lgo:JCM16774_0583"/>
<dbReference type="SUPFAM" id="SSF53686">
    <property type="entry name" value="Tryptophan synthase beta subunit-like PLP-dependent enzymes"/>
    <property type="match status" value="1"/>
</dbReference>
<dbReference type="CDD" id="cd00640">
    <property type="entry name" value="Trp-synth-beta_II"/>
    <property type="match status" value="1"/>
</dbReference>
<keyword evidence="4" id="KW-0456">Lyase</keyword>
<dbReference type="InterPro" id="IPR019871">
    <property type="entry name" value="DiNH2propionate_NH3-lyase_sub"/>
</dbReference>
<evidence type="ECO:0000313" key="4">
    <source>
        <dbReference type="EMBL" id="BBM35655.1"/>
    </source>
</evidence>
<dbReference type="Pfam" id="PF00291">
    <property type="entry name" value="PALP"/>
    <property type="match status" value="1"/>
</dbReference>
<keyword evidence="2" id="KW-0663">Pyridoxal phosphate</keyword>
<dbReference type="NCBIfam" id="TIGR03528">
    <property type="entry name" value="2_3_DAP_am_ly"/>
    <property type="match status" value="1"/>
</dbReference>
<evidence type="ECO:0000259" key="3">
    <source>
        <dbReference type="Pfam" id="PF00291"/>
    </source>
</evidence>
<dbReference type="GO" id="GO:0030170">
    <property type="term" value="F:pyridoxal phosphate binding"/>
    <property type="evidence" value="ECO:0007669"/>
    <property type="project" value="InterPro"/>
</dbReference>
<dbReference type="OrthoDB" id="34584at2"/>
<dbReference type="GO" id="GO:0008838">
    <property type="term" value="F:diaminopropionate ammonia-lyase activity"/>
    <property type="evidence" value="ECO:0007669"/>
    <property type="project" value="InterPro"/>
</dbReference>